<proteinExistence type="predicted"/>
<dbReference type="AlphaFoldDB" id="A0A1H0B0X6"/>
<name>A0A1H0B0X6_9ACTO</name>
<sequence>MIGIGEHHMVLLCAPSAAPVRAPVNAAVGATHEPGLWITATTQTTRTRPTK</sequence>
<dbReference type="EMBL" id="FNIM01000003">
    <property type="protein sequence ID" value="SDN39320.1"/>
    <property type="molecule type" value="Genomic_DNA"/>
</dbReference>
<keyword evidence="2" id="KW-1185">Reference proteome</keyword>
<accession>A0A1H0B0X6</accession>
<reference evidence="2" key="1">
    <citation type="submission" date="2016-10" db="EMBL/GenBank/DDBJ databases">
        <authorList>
            <person name="Varghese N."/>
            <person name="Submissions S."/>
        </authorList>
    </citation>
    <scope>NUCLEOTIDE SEQUENCE [LARGE SCALE GENOMIC DNA]</scope>
    <source>
        <strain evidence="2">DSM 27982</strain>
    </source>
</reference>
<dbReference type="Proteomes" id="UP000198541">
    <property type="component" value="Unassembled WGS sequence"/>
</dbReference>
<evidence type="ECO:0000313" key="2">
    <source>
        <dbReference type="Proteomes" id="UP000198541"/>
    </source>
</evidence>
<evidence type="ECO:0000313" key="1">
    <source>
        <dbReference type="EMBL" id="SDN39320.1"/>
    </source>
</evidence>
<organism evidence="1 2">
    <name type="scientific">Actinomyces ruminicola</name>
    <dbReference type="NCBI Taxonomy" id="332524"/>
    <lineage>
        <taxon>Bacteria</taxon>
        <taxon>Bacillati</taxon>
        <taxon>Actinomycetota</taxon>
        <taxon>Actinomycetes</taxon>
        <taxon>Actinomycetales</taxon>
        <taxon>Actinomycetaceae</taxon>
        <taxon>Actinomyces</taxon>
    </lineage>
</organism>
<gene>
    <name evidence="1" type="ORF">SAMN05216355_10317</name>
</gene>
<protein>
    <submittedName>
        <fullName evidence="1">Uncharacterized protein</fullName>
    </submittedName>
</protein>